<protein>
    <submittedName>
        <fullName evidence="2">Uncharacterized protein</fullName>
    </submittedName>
</protein>
<gene>
    <name evidence="2" type="ORF">MCOR_45245</name>
</gene>
<proteinExistence type="predicted"/>
<feature type="transmembrane region" description="Helical" evidence="1">
    <location>
        <begin position="196"/>
        <end position="217"/>
    </location>
</feature>
<keyword evidence="3" id="KW-1185">Reference proteome</keyword>
<dbReference type="Proteomes" id="UP000507470">
    <property type="component" value="Unassembled WGS sequence"/>
</dbReference>
<reference evidence="2 3" key="1">
    <citation type="submission" date="2020-06" db="EMBL/GenBank/DDBJ databases">
        <authorList>
            <person name="Li R."/>
            <person name="Bekaert M."/>
        </authorList>
    </citation>
    <scope>NUCLEOTIDE SEQUENCE [LARGE SCALE GENOMIC DNA]</scope>
    <source>
        <strain evidence="3">wild</strain>
    </source>
</reference>
<dbReference type="EMBL" id="CACVKT020007992">
    <property type="protein sequence ID" value="CAC5412245.1"/>
    <property type="molecule type" value="Genomic_DNA"/>
</dbReference>
<dbReference type="OrthoDB" id="6154148at2759"/>
<evidence type="ECO:0000313" key="2">
    <source>
        <dbReference type="EMBL" id="CAC5412245.1"/>
    </source>
</evidence>
<organism evidence="2 3">
    <name type="scientific">Mytilus coruscus</name>
    <name type="common">Sea mussel</name>
    <dbReference type="NCBI Taxonomy" id="42192"/>
    <lineage>
        <taxon>Eukaryota</taxon>
        <taxon>Metazoa</taxon>
        <taxon>Spiralia</taxon>
        <taxon>Lophotrochozoa</taxon>
        <taxon>Mollusca</taxon>
        <taxon>Bivalvia</taxon>
        <taxon>Autobranchia</taxon>
        <taxon>Pteriomorphia</taxon>
        <taxon>Mytilida</taxon>
        <taxon>Mytiloidea</taxon>
        <taxon>Mytilidae</taxon>
        <taxon>Mytilinae</taxon>
        <taxon>Mytilus</taxon>
    </lineage>
</organism>
<keyword evidence="1" id="KW-1133">Transmembrane helix</keyword>
<evidence type="ECO:0000313" key="3">
    <source>
        <dbReference type="Proteomes" id="UP000507470"/>
    </source>
</evidence>
<keyword evidence="1" id="KW-0472">Membrane</keyword>
<sequence>MDKDGPYISTVYNTKQRENSSGFRTSIERSVESEDSGLQYILPCTSETNVGLTRKIYPKNPKQPISALFGFPSFDELFDGTKKFKTVVKKVPSEVITSQEQKPCSIEVCETVEELSSTIKRMDSLMSQDFYTTLYTSWEGSNRFAEFRRKFGEALRHKYFSYCRFDDTVFIGFYVIYGMFLVCAGTYNYLSCRSDILTNIYLITDGVLSVFVFPVLVMSWKVRVGGCVNESAKVAPGTVWYSVLVARIMSSSLELSAGQIQAQIKVRTPR</sequence>
<evidence type="ECO:0000256" key="1">
    <source>
        <dbReference type="SAM" id="Phobius"/>
    </source>
</evidence>
<accession>A0A6J8DWJ6</accession>
<keyword evidence="1" id="KW-0812">Transmembrane</keyword>
<feature type="transmembrane region" description="Helical" evidence="1">
    <location>
        <begin position="168"/>
        <end position="190"/>
    </location>
</feature>
<dbReference type="AlphaFoldDB" id="A0A6J8DWJ6"/>
<name>A0A6J8DWJ6_MYTCO</name>